<evidence type="ECO:0000313" key="1">
    <source>
        <dbReference type="EMBL" id="MFC5767824.1"/>
    </source>
</evidence>
<dbReference type="Proteomes" id="UP001595974">
    <property type="component" value="Unassembled WGS sequence"/>
</dbReference>
<reference evidence="2" key="1">
    <citation type="journal article" date="2019" name="Int. J. Syst. Evol. Microbiol.">
        <title>The Global Catalogue of Microorganisms (GCM) 10K type strain sequencing project: providing services to taxonomists for standard genome sequencing and annotation.</title>
        <authorList>
            <consortium name="The Broad Institute Genomics Platform"/>
            <consortium name="The Broad Institute Genome Sequencing Center for Infectious Disease"/>
            <person name="Wu L."/>
            <person name="Ma J."/>
        </authorList>
    </citation>
    <scope>NUCLEOTIDE SEQUENCE [LARGE SCALE GENOMIC DNA]</scope>
    <source>
        <strain evidence="2">SHR3</strain>
    </source>
</reference>
<comment type="caution">
    <text evidence="1">The sequence shown here is derived from an EMBL/GenBank/DDBJ whole genome shotgun (WGS) entry which is preliminary data.</text>
</comment>
<proteinExistence type="predicted"/>
<keyword evidence="2" id="KW-1185">Reference proteome</keyword>
<sequence>MNGDLRPPADDPLYGLPDAARPHYATGMLLDAADFAAEQIYHRNRLARALAFASGAGARRLPEGAGESPGATGFLAGGTLAGLRVTQRPESGEQPEEIRVAPGLAVDRLGRLIEVPRPVCLRLQRWFDGELARDGGDDLRRAAQADAARFASARLNDGIAAGADPLPARAVVVDVFVRFVTCRQALTPAFANGPFDALDAVETSRLRDAFEVHFVPRTDGLDDDFDGLPLLDRDLSALDGAARRDALQDAVLDGWPDLAASVGADGQLAPPPGHPPGLDPTAVFLARVFIGVEAGDPPARSGGAVVDNGGRRFLPHLGMLAGALGLGLD</sequence>
<accession>A0ABW1AKW6</accession>
<dbReference type="EMBL" id="JBHSOG010000002">
    <property type="protein sequence ID" value="MFC5767824.1"/>
    <property type="molecule type" value="Genomic_DNA"/>
</dbReference>
<protein>
    <submittedName>
        <fullName evidence="1">Uncharacterized protein</fullName>
    </submittedName>
</protein>
<gene>
    <name evidence="1" type="ORF">ACFPTN_00400</name>
</gene>
<dbReference type="RefSeq" id="WP_096447107.1">
    <property type="nucleotide sequence ID" value="NZ_JBHSOG010000002.1"/>
</dbReference>
<name>A0ABW1AKW6_9RHOO</name>
<organism evidence="1 2">
    <name type="scientific">Thauera sinica</name>
    <dbReference type="NCBI Taxonomy" id="2665146"/>
    <lineage>
        <taxon>Bacteria</taxon>
        <taxon>Pseudomonadati</taxon>
        <taxon>Pseudomonadota</taxon>
        <taxon>Betaproteobacteria</taxon>
        <taxon>Rhodocyclales</taxon>
        <taxon>Zoogloeaceae</taxon>
        <taxon>Thauera</taxon>
    </lineage>
</organism>
<evidence type="ECO:0000313" key="2">
    <source>
        <dbReference type="Proteomes" id="UP001595974"/>
    </source>
</evidence>